<proteinExistence type="predicted"/>
<name>A0ABT6WT74_9ACTN</name>
<protein>
    <recommendedName>
        <fullName evidence="5">ABC transporter</fullName>
    </recommendedName>
</protein>
<accession>A0ABT6WT74</accession>
<feature type="transmembrane region" description="Helical" evidence="1">
    <location>
        <begin position="148"/>
        <end position="165"/>
    </location>
</feature>
<dbReference type="EMBL" id="JASCTH010000022">
    <property type="protein sequence ID" value="MDI6102948.1"/>
    <property type="molecule type" value="Genomic_DNA"/>
</dbReference>
<dbReference type="RefSeq" id="WP_282759032.1">
    <property type="nucleotide sequence ID" value="NZ_JASCTH010000006.1"/>
</dbReference>
<feature type="transmembrane region" description="Helical" evidence="1">
    <location>
        <begin position="49"/>
        <end position="74"/>
    </location>
</feature>
<feature type="transmembrane region" description="Helical" evidence="1">
    <location>
        <begin position="114"/>
        <end position="136"/>
    </location>
</feature>
<evidence type="ECO:0000256" key="1">
    <source>
        <dbReference type="SAM" id="Phobius"/>
    </source>
</evidence>
<keyword evidence="4" id="KW-1185">Reference proteome</keyword>
<evidence type="ECO:0000313" key="3">
    <source>
        <dbReference type="EMBL" id="MDI6102948.1"/>
    </source>
</evidence>
<keyword evidence="1" id="KW-1133">Transmembrane helix</keyword>
<evidence type="ECO:0008006" key="5">
    <source>
        <dbReference type="Google" id="ProtNLM"/>
    </source>
</evidence>
<feature type="transmembrane region" description="Helical" evidence="1">
    <location>
        <begin position="12"/>
        <end position="37"/>
    </location>
</feature>
<reference evidence="3 4" key="1">
    <citation type="submission" date="2023-05" db="EMBL/GenBank/DDBJ databases">
        <title>Actinoplanes sp. NEAU-A12 genome sequencing.</title>
        <authorList>
            <person name="Wang Z.-S."/>
        </authorList>
    </citation>
    <scope>NUCLEOTIDE SEQUENCE [LARGE SCALE GENOMIC DNA]</scope>
    <source>
        <strain evidence="3 4">NEAU-A12</strain>
    </source>
</reference>
<comment type="caution">
    <text evidence="3">The sequence shown here is derived from an EMBL/GenBank/DDBJ whole genome shotgun (WGS) entry which is preliminary data.</text>
</comment>
<dbReference type="Proteomes" id="UP001241758">
    <property type="component" value="Unassembled WGS sequence"/>
</dbReference>
<keyword evidence="1" id="KW-0812">Transmembrane</keyword>
<evidence type="ECO:0000313" key="2">
    <source>
        <dbReference type="EMBL" id="MDI6099053.1"/>
    </source>
</evidence>
<gene>
    <name evidence="2" type="ORF">QLQ12_10630</name>
    <name evidence="3" type="ORF">QLQ12_30460</name>
</gene>
<feature type="transmembrane region" description="Helical" evidence="1">
    <location>
        <begin position="185"/>
        <end position="201"/>
    </location>
</feature>
<keyword evidence="1" id="KW-0472">Membrane</keyword>
<evidence type="ECO:0000313" key="4">
    <source>
        <dbReference type="Proteomes" id="UP001241758"/>
    </source>
</evidence>
<feature type="transmembrane region" description="Helical" evidence="1">
    <location>
        <begin position="86"/>
        <end position="108"/>
    </location>
</feature>
<organism evidence="3 4">
    <name type="scientific">Actinoplanes sandaracinus</name>
    <dbReference type="NCBI Taxonomy" id="3045177"/>
    <lineage>
        <taxon>Bacteria</taxon>
        <taxon>Bacillati</taxon>
        <taxon>Actinomycetota</taxon>
        <taxon>Actinomycetes</taxon>
        <taxon>Micromonosporales</taxon>
        <taxon>Micromonosporaceae</taxon>
        <taxon>Actinoplanes</taxon>
    </lineage>
</organism>
<sequence length="210" mass="21852">MTRLLIPLTGHLARAVSWWPLGVAIPLAVLAQAPVLATEPSLRAVLTGLWLAAGVLGAGAGFALPDLMAATVVTPVPRWVRQWLRIGLVLAPAVLIWAVLHAVVRWAVAPEVTWPGGFMILQAAVCGLLPMAAAAIGARHRGTATGALLGPAAQGLVLVVTLFFAERSSPWSMPSADGWTTAHRVWPVALIVVVLSLLLANREAAGPHGA</sequence>
<dbReference type="EMBL" id="JASCTH010000006">
    <property type="protein sequence ID" value="MDI6099053.1"/>
    <property type="molecule type" value="Genomic_DNA"/>
</dbReference>